<dbReference type="NCBIfam" id="TIGR02795">
    <property type="entry name" value="tol_pal_ybgF"/>
    <property type="match status" value="1"/>
</dbReference>
<evidence type="ECO:0000256" key="2">
    <source>
        <dbReference type="PROSITE-ProRule" id="PRU00339"/>
    </source>
</evidence>
<dbReference type="InterPro" id="IPR011990">
    <property type="entry name" value="TPR-like_helical_dom_sf"/>
</dbReference>
<feature type="signal peptide" evidence="1">
    <location>
        <begin position="1"/>
        <end position="26"/>
    </location>
</feature>
<keyword evidence="1" id="KW-0574">Periplasm</keyword>
<dbReference type="GO" id="GO:0030288">
    <property type="term" value="C:outer membrane-bounded periplasmic space"/>
    <property type="evidence" value="ECO:0007669"/>
    <property type="project" value="UniProtKB-UniRule"/>
</dbReference>
<comment type="similarity">
    <text evidence="1">Belongs to the CpoB family.</text>
</comment>
<keyword evidence="1" id="KW-0131">Cell cycle</keyword>
<keyword evidence="2" id="KW-0802">TPR repeat</keyword>
<comment type="subcellular location">
    <subcellularLocation>
        <location evidence="1">Periplasm</location>
    </subcellularLocation>
</comment>
<sequence length="259" mass="27992" precursor="true">MQVNKYVPLGVVALLGASVLCTPAWADEASLQRQLDVQQRTLLNQQNQIYQLQQDVNALRNEIAQLRGQGVGGVSSSVAANAALPAANNSRVVDVNEAGSGPVTPMGNDNMALNQGTPQPAASAAAANVLPGVTPEAQAAYNAAYAKVQQNDLSGAQTAFKQYVETYPNNTLTPNAWYWLGQVQYSQAIYDQARLSFLNVARYNQSQKRPDALYKLGMISKFIGDTDKAARYFQLVLQSYPNDAAATLANRELQRLQGQ</sequence>
<organism evidence="3 4">
    <name type="scientific">Candidatus Anaerobiospirillum pullistercoris</name>
    <dbReference type="NCBI Taxonomy" id="2838452"/>
    <lineage>
        <taxon>Bacteria</taxon>
        <taxon>Pseudomonadati</taxon>
        <taxon>Pseudomonadota</taxon>
        <taxon>Gammaproteobacteria</taxon>
        <taxon>Aeromonadales</taxon>
        <taxon>Succinivibrionaceae</taxon>
        <taxon>Anaerobiospirillum</taxon>
    </lineage>
</organism>
<dbReference type="InterPro" id="IPR034706">
    <property type="entry name" value="CpoB"/>
</dbReference>
<keyword evidence="1" id="KW-0132">Cell division</keyword>
<keyword evidence="1" id="KW-0175">Coiled coil</keyword>
<dbReference type="HAMAP" id="MF_02066">
    <property type="entry name" value="CpoB"/>
    <property type="match status" value="1"/>
</dbReference>
<evidence type="ECO:0000313" key="3">
    <source>
        <dbReference type="EMBL" id="HIX56773.1"/>
    </source>
</evidence>
<gene>
    <name evidence="3" type="primary">ybgF</name>
    <name evidence="1" type="synonym">cpoB</name>
    <name evidence="3" type="ORF">H9850_04800</name>
</gene>
<reference evidence="3" key="2">
    <citation type="submission" date="2021-04" db="EMBL/GenBank/DDBJ databases">
        <authorList>
            <person name="Gilroy R."/>
        </authorList>
    </citation>
    <scope>NUCLEOTIDE SEQUENCE</scope>
    <source>
        <strain evidence="3">USASDec5-558</strain>
    </source>
</reference>
<dbReference type="GO" id="GO:0043093">
    <property type="term" value="P:FtsZ-dependent cytokinesis"/>
    <property type="evidence" value="ECO:0007669"/>
    <property type="project" value="UniProtKB-UniRule"/>
</dbReference>
<dbReference type="InterPro" id="IPR019734">
    <property type="entry name" value="TPR_rpt"/>
</dbReference>
<dbReference type="SMART" id="SM00028">
    <property type="entry name" value="TPR"/>
    <property type="match status" value="3"/>
</dbReference>
<evidence type="ECO:0000313" key="4">
    <source>
        <dbReference type="Proteomes" id="UP000886829"/>
    </source>
</evidence>
<dbReference type="Gene3D" id="1.25.40.10">
    <property type="entry name" value="Tetratricopeptide repeat domain"/>
    <property type="match status" value="1"/>
</dbReference>
<name>A0A9D1WDE2_9GAMM</name>
<comment type="caution">
    <text evidence="3">The sequence shown here is derived from an EMBL/GenBank/DDBJ whole genome shotgun (WGS) entry which is preliminary data.</text>
</comment>
<proteinExistence type="inferred from homology"/>
<dbReference type="InterPro" id="IPR014162">
    <property type="entry name" value="CpoB_C"/>
</dbReference>
<dbReference type="PROSITE" id="PS50005">
    <property type="entry name" value="TPR"/>
    <property type="match status" value="1"/>
</dbReference>
<protein>
    <recommendedName>
        <fullName evidence="1">Cell division coordinator CpoB</fullName>
    </recommendedName>
</protein>
<feature type="chain" id="PRO_5039767096" description="Cell division coordinator CpoB" evidence="1">
    <location>
        <begin position="27"/>
        <end position="259"/>
    </location>
</feature>
<reference evidence="3" key="1">
    <citation type="journal article" date="2021" name="PeerJ">
        <title>Extensive microbial diversity within the chicken gut microbiome revealed by metagenomics and culture.</title>
        <authorList>
            <person name="Gilroy R."/>
            <person name="Ravi A."/>
            <person name="Getino M."/>
            <person name="Pursley I."/>
            <person name="Horton D.L."/>
            <person name="Alikhan N.F."/>
            <person name="Baker D."/>
            <person name="Gharbi K."/>
            <person name="Hall N."/>
            <person name="Watson M."/>
            <person name="Adriaenssens E.M."/>
            <person name="Foster-Nyarko E."/>
            <person name="Jarju S."/>
            <person name="Secka A."/>
            <person name="Antonio M."/>
            <person name="Oren A."/>
            <person name="Chaudhuri R.R."/>
            <person name="La Ragione R."/>
            <person name="Hildebrand F."/>
            <person name="Pallen M.J."/>
        </authorList>
    </citation>
    <scope>NUCLEOTIDE SEQUENCE</scope>
    <source>
        <strain evidence="3">USASDec5-558</strain>
    </source>
</reference>
<keyword evidence="1" id="KW-0732">Signal</keyword>
<comment type="function">
    <text evidence="1">Mediates coordination of peptidoglycan synthesis and outer membrane constriction during cell division.</text>
</comment>
<dbReference type="Proteomes" id="UP000886829">
    <property type="component" value="Unassembled WGS sequence"/>
</dbReference>
<evidence type="ECO:0000256" key="1">
    <source>
        <dbReference type="HAMAP-Rule" id="MF_02066"/>
    </source>
</evidence>
<feature type="coiled-coil region" evidence="1">
    <location>
        <begin position="28"/>
        <end position="69"/>
    </location>
</feature>
<dbReference type="AlphaFoldDB" id="A0A9D1WDE2"/>
<feature type="repeat" description="TPR" evidence="2">
    <location>
        <begin position="210"/>
        <end position="243"/>
    </location>
</feature>
<dbReference type="Pfam" id="PF13174">
    <property type="entry name" value="TPR_6"/>
    <property type="match status" value="2"/>
</dbReference>
<dbReference type="EMBL" id="DXEV01000091">
    <property type="protein sequence ID" value="HIX56773.1"/>
    <property type="molecule type" value="Genomic_DNA"/>
</dbReference>
<accession>A0A9D1WDE2</accession>
<dbReference type="SUPFAM" id="SSF48452">
    <property type="entry name" value="TPR-like"/>
    <property type="match status" value="1"/>
</dbReference>